<evidence type="ECO:0000313" key="2">
    <source>
        <dbReference type="Proteomes" id="UP001386955"/>
    </source>
</evidence>
<dbReference type="Proteomes" id="UP001386955">
    <property type="component" value="Unassembled WGS sequence"/>
</dbReference>
<sequence>MGERKIESSLLLGFIPPSHAATASPSHAAISVENVEFCRYWCGDADDVAEGVLEKLTQTYTYLVQPILFAPSFVVLDSPLP</sequence>
<keyword evidence="2" id="KW-1185">Reference proteome</keyword>
<reference evidence="1 2" key="1">
    <citation type="submission" date="2024-01" db="EMBL/GenBank/DDBJ databases">
        <title>The genomes of 5 underutilized Papilionoideae crops provide insights into root nodulation and disease resistanc.</title>
        <authorList>
            <person name="Jiang F."/>
        </authorList>
    </citation>
    <scope>NUCLEOTIDE SEQUENCE [LARGE SCALE GENOMIC DNA]</scope>
    <source>
        <strain evidence="1">DUOXIRENSHENG_FW03</strain>
        <tissue evidence="1">Leaves</tissue>
    </source>
</reference>
<name>A0AAN9P3W5_PSOTE</name>
<proteinExistence type="predicted"/>
<dbReference type="AlphaFoldDB" id="A0AAN9P3W5"/>
<accession>A0AAN9P3W5</accession>
<evidence type="ECO:0000313" key="1">
    <source>
        <dbReference type="EMBL" id="KAK7380813.1"/>
    </source>
</evidence>
<organism evidence="1 2">
    <name type="scientific">Psophocarpus tetragonolobus</name>
    <name type="common">Winged bean</name>
    <name type="synonym">Dolichos tetragonolobus</name>
    <dbReference type="NCBI Taxonomy" id="3891"/>
    <lineage>
        <taxon>Eukaryota</taxon>
        <taxon>Viridiplantae</taxon>
        <taxon>Streptophyta</taxon>
        <taxon>Embryophyta</taxon>
        <taxon>Tracheophyta</taxon>
        <taxon>Spermatophyta</taxon>
        <taxon>Magnoliopsida</taxon>
        <taxon>eudicotyledons</taxon>
        <taxon>Gunneridae</taxon>
        <taxon>Pentapetalae</taxon>
        <taxon>rosids</taxon>
        <taxon>fabids</taxon>
        <taxon>Fabales</taxon>
        <taxon>Fabaceae</taxon>
        <taxon>Papilionoideae</taxon>
        <taxon>50 kb inversion clade</taxon>
        <taxon>NPAAA clade</taxon>
        <taxon>indigoferoid/millettioid clade</taxon>
        <taxon>Phaseoleae</taxon>
        <taxon>Psophocarpus</taxon>
    </lineage>
</organism>
<dbReference type="EMBL" id="JAYMYS010000009">
    <property type="protein sequence ID" value="KAK7380813.1"/>
    <property type="molecule type" value="Genomic_DNA"/>
</dbReference>
<comment type="caution">
    <text evidence="1">The sequence shown here is derived from an EMBL/GenBank/DDBJ whole genome shotgun (WGS) entry which is preliminary data.</text>
</comment>
<protein>
    <submittedName>
        <fullName evidence="1">Uncharacterized protein</fullName>
    </submittedName>
</protein>
<gene>
    <name evidence="1" type="ORF">VNO78_33332</name>
</gene>